<dbReference type="GO" id="GO:0046872">
    <property type="term" value="F:metal ion binding"/>
    <property type="evidence" value="ECO:0007669"/>
    <property type="project" value="UniProtKB-KW"/>
</dbReference>
<dbReference type="PANTHER" id="PTHR22930">
    <property type="match status" value="1"/>
</dbReference>
<protein>
    <recommendedName>
        <fullName evidence="8">DDE Tnp4 domain-containing protein</fullName>
    </recommendedName>
</protein>
<proteinExistence type="inferred from homology"/>
<dbReference type="GO" id="GO:0016787">
    <property type="term" value="F:hydrolase activity"/>
    <property type="evidence" value="ECO:0007669"/>
    <property type="project" value="UniProtKB-KW"/>
</dbReference>
<comment type="caution">
    <text evidence="9">The sequence shown here is derived from an EMBL/GenBank/DDBJ whole genome shotgun (WGS) entry which is preliminary data.</text>
</comment>
<organism evidence="9 10">
    <name type="scientific">Rhamnusium bicolor</name>
    <dbReference type="NCBI Taxonomy" id="1586634"/>
    <lineage>
        <taxon>Eukaryota</taxon>
        <taxon>Metazoa</taxon>
        <taxon>Ecdysozoa</taxon>
        <taxon>Arthropoda</taxon>
        <taxon>Hexapoda</taxon>
        <taxon>Insecta</taxon>
        <taxon>Pterygota</taxon>
        <taxon>Neoptera</taxon>
        <taxon>Endopterygota</taxon>
        <taxon>Coleoptera</taxon>
        <taxon>Polyphaga</taxon>
        <taxon>Cucujiformia</taxon>
        <taxon>Chrysomeloidea</taxon>
        <taxon>Cerambycidae</taxon>
        <taxon>Lepturinae</taxon>
        <taxon>Rhagiini</taxon>
        <taxon>Rhamnusium</taxon>
    </lineage>
</organism>
<accession>A0AAV8WQI8</accession>
<gene>
    <name evidence="9" type="ORF">NQ314_018606</name>
</gene>
<dbReference type="GO" id="GO:0005634">
    <property type="term" value="C:nucleus"/>
    <property type="evidence" value="ECO:0007669"/>
    <property type="project" value="UniProtKB-SubCell"/>
</dbReference>
<evidence type="ECO:0000256" key="4">
    <source>
        <dbReference type="ARBA" id="ARBA00022722"/>
    </source>
</evidence>
<dbReference type="Pfam" id="PF13359">
    <property type="entry name" value="DDE_Tnp_4"/>
    <property type="match status" value="1"/>
</dbReference>
<keyword evidence="4" id="KW-0540">Nuclease</keyword>
<keyword evidence="6" id="KW-0378">Hydrolase</keyword>
<dbReference type="AlphaFoldDB" id="A0AAV8WQI8"/>
<evidence type="ECO:0000313" key="9">
    <source>
        <dbReference type="EMBL" id="KAJ8928753.1"/>
    </source>
</evidence>
<evidence type="ECO:0000256" key="6">
    <source>
        <dbReference type="ARBA" id="ARBA00022801"/>
    </source>
</evidence>
<comment type="similarity">
    <text evidence="3">Belongs to the HARBI1 family.</text>
</comment>
<evidence type="ECO:0000256" key="7">
    <source>
        <dbReference type="ARBA" id="ARBA00023242"/>
    </source>
</evidence>
<evidence type="ECO:0000256" key="5">
    <source>
        <dbReference type="ARBA" id="ARBA00022723"/>
    </source>
</evidence>
<dbReference type="Proteomes" id="UP001162156">
    <property type="component" value="Unassembled WGS sequence"/>
</dbReference>
<reference evidence="9" key="1">
    <citation type="journal article" date="2023" name="Insect Mol. Biol.">
        <title>Genome sequencing provides insights into the evolution of gene families encoding plant cell wall-degrading enzymes in longhorned beetles.</title>
        <authorList>
            <person name="Shin N.R."/>
            <person name="Okamura Y."/>
            <person name="Kirsch R."/>
            <person name="Pauchet Y."/>
        </authorList>
    </citation>
    <scope>NUCLEOTIDE SEQUENCE</scope>
    <source>
        <strain evidence="9">RBIC_L_NR</strain>
    </source>
</reference>
<dbReference type="GO" id="GO:0004518">
    <property type="term" value="F:nuclease activity"/>
    <property type="evidence" value="ECO:0007669"/>
    <property type="project" value="UniProtKB-KW"/>
</dbReference>
<evidence type="ECO:0000256" key="2">
    <source>
        <dbReference type="ARBA" id="ARBA00004123"/>
    </source>
</evidence>
<sequence length="283" mass="32139">MEHFFVQEVLLSSTDSSSDDDLEVRGPMGKLKLPRVEEFIEKVVDSYTDEEFRNNFRMNRRTFSAVLTLIAVKISTQDMDVGRHTIPAKAQLLIALWYFATPDSYRSICGRFNIGKATGLRTVRRVANALFDISPTIIKWPTGDERERVIEQFQLKGFPSTIGAIDGTHIPIPQPKDHGLSYINRHNFSSIILQAVCDHNMKFTDCYVGEVGSSHDSRVLKKSTVWRRIIAKSEEDFPNNVHIIGDKAYPCLPQLQTPYKDNGRLTVAQKKLQFSAVKSPLNH</sequence>
<dbReference type="InterPro" id="IPR027806">
    <property type="entry name" value="HARBI1_dom"/>
</dbReference>
<evidence type="ECO:0000259" key="8">
    <source>
        <dbReference type="Pfam" id="PF13359"/>
    </source>
</evidence>
<dbReference type="PANTHER" id="PTHR22930:SF85">
    <property type="entry name" value="GH03217P-RELATED"/>
    <property type="match status" value="1"/>
</dbReference>
<keyword evidence="10" id="KW-1185">Reference proteome</keyword>
<dbReference type="InterPro" id="IPR045249">
    <property type="entry name" value="HARBI1-like"/>
</dbReference>
<feature type="domain" description="DDE Tnp4" evidence="8">
    <location>
        <begin position="165"/>
        <end position="271"/>
    </location>
</feature>
<name>A0AAV8WQI8_9CUCU</name>
<evidence type="ECO:0000313" key="10">
    <source>
        <dbReference type="Proteomes" id="UP001162156"/>
    </source>
</evidence>
<evidence type="ECO:0000256" key="1">
    <source>
        <dbReference type="ARBA" id="ARBA00001968"/>
    </source>
</evidence>
<evidence type="ECO:0000256" key="3">
    <source>
        <dbReference type="ARBA" id="ARBA00006958"/>
    </source>
</evidence>
<comment type="cofactor">
    <cofactor evidence="1">
        <name>a divalent metal cation</name>
        <dbReference type="ChEBI" id="CHEBI:60240"/>
    </cofactor>
</comment>
<keyword evidence="7" id="KW-0539">Nucleus</keyword>
<keyword evidence="5" id="KW-0479">Metal-binding</keyword>
<dbReference type="EMBL" id="JANEYF010005267">
    <property type="protein sequence ID" value="KAJ8928753.1"/>
    <property type="molecule type" value="Genomic_DNA"/>
</dbReference>
<comment type="subcellular location">
    <subcellularLocation>
        <location evidence="2">Nucleus</location>
    </subcellularLocation>
</comment>